<sequence>MSYLHAFWLALVQGLTEFLPISSSAHLILMPHLFDWPDQGLYFDVATNTGTLLAVLLYLRQEVRELLLAWLGSFRNGATNRDARLAWAVVWATVPVGAAGLLAASHAELLRTPLVIATTSIGFGLLLWIADRSRGRRSVYEIRAADVVVIGCAQALALIPGTSRSGITMTAGVFRGLSRQSAARFSFLLAIPVSLLAGGLDLVHFITHPQALPWGIFGFAVLVAFISGYACIALFLRLIERIGFTPFVIYRVALGAVLLLLYL</sequence>
<keyword evidence="7 14" id="KW-0378">Hydrolase</keyword>
<feature type="transmembrane region" description="Helical" evidence="14">
    <location>
        <begin position="243"/>
        <end position="262"/>
    </location>
</feature>
<dbReference type="PANTHER" id="PTHR30622">
    <property type="entry name" value="UNDECAPRENYL-DIPHOSPHATASE"/>
    <property type="match status" value="1"/>
</dbReference>
<gene>
    <name evidence="14" type="primary">uppP</name>
    <name evidence="15" type="ORF">NB231_09373</name>
</gene>
<dbReference type="OrthoDB" id="9808289at2"/>
<feature type="transmembrane region" description="Helical" evidence="14">
    <location>
        <begin position="40"/>
        <end position="59"/>
    </location>
</feature>
<feature type="transmembrane region" description="Helical" evidence="14">
    <location>
        <begin position="212"/>
        <end position="236"/>
    </location>
</feature>
<keyword evidence="5 14" id="KW-1003">Cell membrane</keyword>
<keyword evidence="10 14" id="KW-0046">Antibiotic resistance</keyword>
<evidence type="ECO:0000313" key="15">
    <source>
        <dbReference type="EMBL" id="EAR22651.1"/>
    </source>
</evidence>
<evidence type="ECO:0000256" key="12">
    <source>
        <dbReference type="ARBA" id="ARBA00032932"/>
    </source>
</evidence>
<keyword evidence="15" id="KW-0808">Transferase</keyword>
<comment type="miscellaneous">
    <text evidence="14">Bacitracin is thought to be involved in the inhibition of peptidoglycan synthesis by sequestering undecaprenyl diphosphate, thereby reducing the pool of lipid carrier available.</text>
</comment>
<evidence type="ECO:0000256" key="3">
    <source>
        <dbReference type="ARBA" id="ARBA00012374"/>
    </source>
</evidence>
<evidence type="ECO:0000256" key="7">
    <source>
        <dbReference type="ARBA" id="ARBA00022801"/>
    </source>
</evidence>
<dbReference type="GO" id="GO:0016301">
    <property type="term" value="F:kinase activity"/>
    <property type="evidence" value="ECO:0007669"/>
    <property type="project" value="UniProtKB-KW"/>
</dbReference>
<dbReference type="GO" id="GO:0050380">
    <property type="term" value="F:undecaprenyl-diphosphatase activity"/>
    <property type="evidence" value="ECO:0007669"/>
    <property type="project" value="UniProtKB-UniRule"/>
</dbReference>
<dbReference type="GO" id="GO:0071555">
    <property type="term" value="P:cell wall organization"/>
    <property type="evidence" value="ECO:0007669"/>
    <property type="project" value="UniProtKB-KW"/>
</dbReference>
<evidence type="ECO:0000256" key="6">
    <source>
        <dbReference type="ARBA" id="ARBA00022692"/>
    </source>
</evidence>
<dbReference type="GO" id="GO:0046677">
    <property type="term" value="P:response to antibiotic"/>
    <property type="evidence" value="ECO:0007669"/>
    <property type="project" value="UniProtKB-UniRule"/>
</dbReference>
<evidence type="ECO:0000256" key="10">
    <source>
        <dbReference type="ARBA" id="ARBA00023251"/>
    </source>
</evidence>
<evidence type="ECO:0000256" key="5">
    <source>
        <dbReference type="ARBA" id="ARBA00022475"/>
    </source>
</evidence>
<dbReference type="PANTHER" id="PTHR30622:SF4">
    <property type="entry name" value="UNDECAPRENYL-DIPHOSPHATASE"/>
    <property type="match status" value="1"/>
</dbReference>
<dbReference type="Proteomes" id="UP000003374">
    <property type="component" value="Unassembled WGS sequence"/>
</dbReference>
<keyword evidence="6 14" id="KW-0812">Transmembrane</keyword>
<reference evidence="15 16" key="1">
    <citation type="submission" date="2006-02" db="EMBL/GenBank/DDBJ databases">
        <authorList>
            <person name="Waterbury J."/>
            <person name="Ferriera S."/>
            <person name="Johnson J."/>
            <person name="Kravitz S."/>
            <person name="Halpern A."/>
            <person name="Remington K."/>
            <person name="Beeson K."/>
            <person name="Tran B."/>
            <person name="Rogers Y.-H."/>
            <person name="Friedman R."/>
            <person name="Venter J.C."/>
        </authorList>
    </citation>
    <scope>NUCLEOTIDE SEQUENCE [LARGE SCALE GENOMIC DNA]</scope>
    <source>
        <strain evidence="15 16">Nb-231</strain>
    </source>
</reference>
<comment type="similarity">
    <text evidence="2 14">Belongs to the UppP family.</text>
</comment>
<dbReference type="GO" id="GO:0005886">
    <property type="term" value="C:plasma membrane"/>
    <property type="evidence" value="ECO:0007669"/>
    <property type="project" value="UniProtKB-SubCell"/>
</dbReference>
<name>A4BN52_9GAMM</name>
<comment type="subcellular location">
    <subcellularLocation>
        <location evidence="1 14">Cell membrane</location>
        <topology evidence="1 14">Multi-pass membrane protein</topology>
    </subcellularLocation>
</comment>
<protein>
    <recommendedName>
        <fullName evidence="4 14">Undecaprenyl-diphosphatase</fullName>
        <ecNumber evidence="3 14">3.6.1.27</ecNumber>
    </recommendedName>
    <alternativeName>
        <fullName evidence="12 14">Bacitracin resistance protein</fullName>
    </alternativeName>
    <alternativeName>
        <fullName evidence="11 14">Undecaprenyl pyrophosphate phosphatase</fullName>
    </alternativeName>
</protein>
<feature type="transmembrane region" description="Helical" evidence="14">
    <location>
        <begin position="185"/>
        <end position="206"/>
    </location>
</feature>
<evidence type="ECO:0000256" key="14">
    <source>
        <dbReference type="HAMAP-Rule" id="MF_01006"/>
    </source>
</evidence>
<feature type="transmembrane region" description="Helical" evidence="14">
    <location>
        <begin position="85"/>
        <end position="104"/>
    </location>
</feature>
<keyword evidence="14" id="KW-0573">Peptidoglycan synthesis</keyword>
<accession>A4BN52</accession>
<keyword evidence="9 14" id="KW-0472">Membrane</keyword>
<evidence type="ECO:0000256" key="1">
    <source>
        <dbReference type="ARBA" id="ARBA00004651"/>
    </source>
</evidence>
<feature type="transmembrane region" description="Helical" evidence="14">
    <location>
        <begin position="110"/>
        <end position="130"/>
    </location>
</feature>
<dbReference type="AlphaFoldDB" id="A4BN52"/>
<evidence type="ECO:0000256" key="13">
    <source>
        <dbReference type="ARBA" id="ARBA00047594"/>
    </source>
</evidence>
<evidence type="ECO:0000256" key="4">
    <source>
        <dbReference type="ARBA" id="ARBA00021581"/>
    </source>
</evidence>
<dbReference type="RefSeq" id="WP_005001832.1">
    <property type="nucleotide sequence ID" value="NZ_CH672427.1"/>
</dbReference>
<dbReference type="Pfam" id="PF02673">
    <property type="entry name" value="BacA"/>
    <property type="match status" value="1"/>
</dbReference>
<dbReference type="InterPro" id="IPR003824">
    <property type="entry name" value="UppP"/>
</dbReference>
<evidence type="ECO:0000256" key="11">
    <source>
        <dbReference type="ARBA" id="ARBA00032707"/>
    </source>
</evidence>
<dbReference type="NCBIfam" id="NF001393">
    <property type="entry name" value="PRK00281.2-4"/>
    <property type="match status" value="1"/>
</dbReference>
<evidence type="ECO:0000313" key="16">
    <source>
        <dbReference type="Proteomes" id="UP000003374"/>
    </source>
</evidence>
<dbReference type="STRING" id="314278.NB231_09373"/>
<comment type="caution">
    <text evidence="15">The sequence shown here is derived from an EMBL/GenBank/DDBJ whole genome shotgun (WGS) entry which is preliminary data.</text>
</comment>
<comment type="catalytic activity">
    <reaction evidence="13 14">
        <text>di-trans,octa-cis-undecaprenyl diphosphate + H2O = di-trans,octa-cis-undecaprenyl phosphate + phosphate + H(+)</text>
        <dbReference type="Rhea" id="RHEA:28094"/>
        <dbReference type="ChEBI" id="CHEBI:15377"/>
        <dbReference type="ChEBI" id="CHEBI:15378"/>
        <dbReference type="ChEBI" id="CHEBI:43474"/>
        <dbReference type="ChEBI" id="CHEBI:58405"/>
        <dbReference type="ChEBI" id="CHEBI:60392"/>
        <dbReference type="EC" id="3.6.1.27"/>
    </reaction>
</comment>
<keyword evidence="15" id="KW-0418">Kinase</keyword>
<proteinExistence type="inferred from homology"/>
<evidence type="ECO:0000256" key="8">
    <source>
        <dbReference type="ARBA" id="ARBA00022989"/>
    </source>
</evidence>
<dbReference type="eggNOG" id="COG1968">
    <property type="taxonomic scope" value="Bacteria"/>
</dbReference>
<keyword evidence="8 14" id="KW-1133">Transmembrane helix</keyword>
<organism evidence="15 16">
    <name type="scientific">Nitrococcus mobilis Nb-231</name>
    <dbReference type="NCBI Taxonomy" id="314278"/>
    <lineage>
        <taxon>Bacteria</taxon>
        <taxon>Pseudomonadati</taxon>
        <taxon>Pseudomonadota</taxon>
        <taxon>Gammaproteobacteria</taxon>
        <taxon>Chromatiales</taxon>
        <taxon>Ectothiorhodospiraceae</taxon>
        <taxon>Nitrococcus</taxon>
    </lineage>
</organism>
<dbReference type="HAMAP" id="MF_01006">
    <property type="entry name" value="Undec_diphosphatase"/>
    <property type="match status" value="1"/>
</dbReference>
<keyword evidence="14" id="KW-0961">Cell wall biogenesis/degradation</keyword>
<keyword evidence="14" id="KW-0133">Cell shape</keyword>
<keyword evidence="16" id="KW-1185">Reference proteome</keyword>
<dbReference type="HOGENOM" id="CLU_060296_1_0_6"/>
<dbReference type="EMBL" id="AAOF01000002">
    <property type="protein sequence ID" value="EAR22651.1"/>
    <property type="molecule type" value="Genomic_DNA"/>
</dbReference>
<evidence type="ECO:0000256" key="9">
    <source>
        <dbReference type="ARBA" id="ARBA00023136"/>
    </source>
</evidence>
<evidence type="ECO:0000256" key="2">
    <source>
        <dbReference type="ARBA" id="ARBA00010621"/>
    </source>
</evidence>
<dbReference type="EC" id="3.6.1.27" evidence="3 14"/>
<dbReference type="GO" id="GO:0009252">
    <property type="term" value="P:peptidoglycan biosynthetic process"/>
    <property type="evidence" value="ECO:0007669"/>
    <property type="project" value="UniProtKB-KW"/>
</dbReference>
<comment type="function">
    <text evidence="14">Catalyzes the dephosphorylation of undecaprenyl diphosphate (UPP). Confers resistance to bacitracin.</text>
</comment>
<dbReference type="GO" id="GO:0008360">
    <property type="term" value="P:regulation of cell shape"/>
    <property type="evidence" value="ECO:0007669"/>
    <property type="project" value="UniProtKB-KW"/>
</dbReference>